<accession>R4X6N9</accession>
<feature type="domain" description="Calcineurin-like phosphoesterase" evidence="2">
    <location>
        <begin position="66"/>
        <end position="290"/>
    </location>
</feature>
<protein>
    <submittedName>
        <fullName evidence="4">Phosphoprotein phosphatase</fullName>
    </submittedName>
</protein>
<dbReference type="EMBL" id="CAHR02000016">
    <property type="protein sequence ID" value="CCG80847.1"/>
    <property type="molecule type" value="Genomic_DNA"/>
</dbReference>
<dbReference type="Gene3D" id="3.90.780.10">
    <property type="entry name" value="5'-Nucleotidase, C-terminal domain"/>
    <property type="match status" value="1"/>
</dbReference>
<feature type="domain" description="Putative 5'-nucleotidase C-terminal" evidence="3">
    <location>
        <begin position="408"/>
        <end position="499"/>
    </location>
</feature>
<dbReference type="InterPro" id="IPR029052">
    <property type="entry name" value="Metallo-depent_PP-like"/>
</dbReference>
<dbReference type="SUPFAM" id="SSF55816">
    <property type="entry name" value="5'-nucleotidase (syn. UDP-sugar hydrolase), C-terminal domain"/>
    <property type="match status" value="1"/>
</dbReference>
<dbReference type="AlphaFoldDB" id="R4X6N9"/>
<feature type="chain" id="PRO_5004373101" evidence="1">
    <location>
        <begin position="20"/>
        <end position="610"/>
    </location>
</feature>
<dbReference type="Gene3D" id="3.60.21.10">
    <property type="match status" value="1"/>
</dbReference>
<dbReference type="CDD" id="cd07407">
    <property type="entry name" value="MPP_YHR202W_N"/>
    <property type="match status" value="1"/>
</dbReference>
<dbReference type="OrthoDB" id="7722975at2759"/>
<evidence type="ECO:0000259" key="3">
    <source>
        <dbReference type="Pfam" id="PF21953"/>
    </source>
</evidence>
<dbReference type="InterPro" id="IPR006179">
    <property type="entry name" value="5_nucleotidase/apyrase"/>
</dbReference>
<keyword evidence="5" id="KW-1185">Reference proteome</keyword>
<dbReference type="Pfam" id="PF21953">
    <property type="entry name" value="NadN_nucleosid_C"/>
    <property type="match status" value="1"/>
</dbReference>
<dbReference type="InterPro" id="IPR041823">
    <property type="entry name" value="YHR202W_N"/>
</dbReference>
<organism evidence="4 5">
    <name type="scientific">Taphrina deformans (strain PYCC 5710 / ATCC 11124 / CBS 356.35 / IMI 108563 / JCM 9778 / NBRC 8474)</name>
    <name type="common">Peach leaf curl fungus</name>
    <name type="synonym">Lalaria deformans</name>
    <dbReference type="NCBI Taxonomy" id="1097556"/>
    <lineage>
        <taxon>Eukaryota</taxon>
        <taxon>Fungi</taxon>
        <taxon>Dikarya</taxon>
        <taxon>Ascomycota</taxon>
        <taxon>Taphrinomycotina</taxon>
        <taxon>Taphrinomycetes</taxon>
        <taxon>Taphrinales</taxon>
        <taxon>Taphrinaceae</taxon>
        <taxon>Taphrina</taxon>
    </lineage>
</organism>
<gene>
    <name evidence="4" type="ORF">TAPDE_000490</name>
</gene>
<reference evidence="4 5" key="1">
    <citation type="journal article" date="2013" name="MBio">
        <title>Genome sequencing of the plant pathogen Taphrina deformans, the causal agent of peach leaf curl.</title>
        <authorList>
            <person name="Cisse O.H."/>
            <person name="Almeida J.M.G.C.F."/>
            <person name="Fonseca A."/>
            <person name="Kumar A.A."/>
            <person name="Salojaervi J."/>
            <person name="Overmyer K."/>
            <person name="Hauser P.M."/>
            <person name="Pagni M."/>
        </authorList>
    </citation>
    <scope>NUCLEOTIDE SEQUENCE [LARGE SCALE GENOMIC DNA]</scope>
    <source>
        <strain evidence="5">PYCC 5710 / ATCC 11124 / CBS 356.35 / IMI 108563 / JCM 9778 / NBRC 8474</strain>
    </source>
</reference>
<dbReference type="InterPro" id="IPR053828">
    <property type="entry name" value="Nucleosidase_C"/>
</dbReference>
<dbReference type="GO" id="GO:0008253">
    <property type="term" value="F:5'-nucleotidase activity"/>
    <property type="evidence" value="ECO:0007669"/>
    <property type="project" value="UniProtKB-ARBA"/>
</dbReference>
<comment type="caution">
    <text evidence="4">The sequence shown here is derived from an EMBL/GenBank/DDBJ whole genome shotgun (WGS) entry which is preliminary data.</text>
</comment>
<dbReference type="PIRSF" id="PIRSF017316">
    <property type="entry name" value="Pesterase_C1039"/>
    <property type="match status" value="1"/>
</dbReference>
<keyword evidence="1" id="KW-0732">Signal</keyword>
<dbReference type="Pfam" id="PF00149">
    <property type="entry name" value="Metallophos"/>
    <property type="match status" value="1"/>
</dbReference>
<dbReference type="eggNOG" id="KOG4419">
    <property type="taxonomic scope" value="Eukaryota"/>
</dbReference>
<name>R4X6N9_TAPDE</name>
<evidence type="ECO:0000313" key="4">
    <source>
        <dbReference type="EMBL" id="CCG80847.1"/>
    </source>
</evidence>
<proteinExistence type="predicted"/>
<dbReference type="GO" id="GO:0009166">
    <property type="term" value="P:nucleotide catabolic process"/>
    <property type="evidence" value="ECO:0007669"/>
    <property type="project" value="InterPro"/>
</dbReference>
<feature type="signal peptide" evidence="1">
    <location>
        <begin position="1"/>
        <end position="19"/>
    </location>
</feature>
<dbReference type="GO" id="GO:0005829">
    <property type="term" value="C:cytosol"/>
    <property type="evidence" value="ECO:0007669"/>
    <property type="project" value="TreeGrafter"/>
</dbReference>
<dbReference type="SUPFAM" id="SSF56300">
    <property type="entry name" value="Metallo-dependent phosphatases"/>
    <property type="match status" value="1"/>
</dbReference>
<sequence length="610" mass="67566">MLVLPHLTGLIQLILSVTACSDDDWFSPVDPDYLGVHANKLVKRVQPGADAATTTKPDPLHWGQVNFLATTDTHGWLAGHLLDPNYSADFGDFSSFVYRMKLQAKQMGVDLLLVDSGDLHDGTGLSDTTDLDGALTNPIFEKLPYDLLSIGNHELYVSGVALDTYHNFAPNWRGNYLTSNVEIYDDITGELVPLSDRYRHFTTEHGVRIQSFGFLFNFTGNSNQSVVTPVGVAVNQTWFQDQVSRQDIDLFVIVGHIPVRSSTEWNLVYAAIRAHHPTTPIQIFGGHNHIRDFAVYDASATALSAGRYCETVGWVSIDGLNSSTARPSRTNGTKIATVSSIPGTTPNRNSTIGITRQYLDFNPVTFEYHTNTTNTTFADARGKNITTKLTQLRLQQNLTSIIGCSPGNYYLNRYPLNSTSSLFDYLTTTVFPSVVFSPNRTDQPRLILTNTGGFRYDLLEGQFTIDQAYQVNPYQNFWLYMTVPWSSAKNLLTNMQTDRVYKRDVQDSAALVDGYVTTDDLGKGGDNTPHVPIGYYPTPHYVQGNASLPANPADDLLVDVYATSFFTAAAGRYLTGNVTDWTTAEPGFTSYDTLPRMAARFWDKSCVSSS</sequence>
<dbReference type="GO" id="GO:0005576">
    <property type="term" value="C:extracellular region"/>
    <property type="evidence" value="ECO:0007669"/>
    <property type="project" value="UniProtKB-ARBA"/>
</dbReference>
<evidence type="ECO:0000256" key="1">
    <source>
        <dbReference type="SAM" id="SignalP"/>
    </source>
</evidence>
<evidence type="ECO:0000313" key="5">
    <source>
        <dbReference type="Proteomes" id="UP000013776"/>
    </source>
</evidence>
<dbReference type="PANTHER" id="PTHR11575:SF22">
    <property type="entry name" value="ADL392WP"/>
    <property type="match status" value="1"/>
</dbReference>
<dbReference type="Proteomes" id="UP000013776">
    <property type="component" value="Unassembled WGS sequence"/>
</dbReference>
<evidence type="ECO:0000259" key="2">
    <source>
        <dbReference type="Pfam" id="PF00149"/>
    </source>
</evidence>
<dbReference type="PANTHER" id="PTHR11575">
    <property type="entry name" value="5'-NUCLEOTIDASE-RELATED"/>
    <property type="match status" value="1"/>
</dbReference>
<dbReference type="InterPro" id="IPR014485">
    <property type="entry name" value="Pesterase_C1039"/>
</dbReference>
<dbReference type="STRING" id="1097556.R4X6N9"/>
<dbReference type="InterPro" id="IPR004843">
    <property type="entry name" value="Calcineurin-like_PHP"/>
</dbReference>
<dbReference type="FunFam" id="3.60.21.10:FF:000043">
    <property type="entry name" value="Ser/Thr protein phosphatase family"/>
    <property type="match status" value="1"/>
</dbReference>
<dbReference type="InterPro" id="IPR036907">
    <property type="entry name" value="5'-Nucleotdase_C_sf"/>
</dbReference>